<accession>A0A6V7NZ01</accession>
<dbReference type="AlphaFoldDB" id="A0A6V7NZ01"/>
<name>A0A6V7NZ01_ANACO</name>
<gene>
    <name evidence="1" type="ORF">CB5_LOCUS6837</name>
</gene>
<sequence length="141" mass="15511">MLGPLRWSSGGVPLELGSSSTSRRGAVRVYVRRRSIEMRPGEGTIPPFSTSRRIGISYRGAVGVDGGPISPFWRQIMPKARDLLVVRLIGPCYLTWACESRIEFDRDTLHTRFGSSHECYSGDGRCASALVSFVQVGLALH</sequence>
<evidence type="ECO:0000313" key="1">
    <source>
        <dbReference type="EMBL" id="CAD1823626.1"/>
    </source>
</evidence>
<organism evidence="1">
    <name type="scientific">Ananas comosus var. bracteatus</name>
    <name type="common">red pineapple</name>
    <dbReference type="NCBI Taxonomy" id="296719"/>
    <lineage>
        <taxon>Eukaryota</taxon>
        <taxon>Viridiplantae</taxon>
        <taxon>Streptophyta</taxon>
        <taxon>Embryophyta</taxon>
        <taxon>Tracheophyta</taxon>
        <taxon>Spermatophyta</taxon>
        <taxon>Magnoliopsida</taxon>
        <taxon>Liliopsida</taxon>
        <taxon>Poales</taxon>
        <taxon>Bromeliaceae</taxon>
        <taxon>Bromelioideae</taxon>
        <taxon>Ananas</taxon>
    </lineage>
</organism>
<proteinExistence type="predicted"/>
<dbReference type="EMBL" id="LR862143">
    <property type="protein sequence ID" value="CAD1823626.1"/>
    <property type="molecule type" value="Genomic_DNA"/>
</dbReference>
<reference evidence="1" key="1">
    <citation type="submission" date="2020-07" db="EMBL/GenBank/DDBJ databases">
        <authorList>
            <person name="Lin J."/>
        </authorList>
    </citation>
    <scope>NUCLEOTIDE SEQUENCE</scope>
</reference>
<protein>
    <submittedName>
        <fullName evidence="1">Uncharacterized protein</fullName>
    </submittedName>
</protein>